<organism evidence="4">
    <name type="scientific">Schistocephalus solidus</name>
    <name type="common">Tapeworm</name>
    <dbReference type="NCBI Taxonomy" id="70667"/>
    <lineage>
        <taxon>Eukaryota</taxon>
        <taxon>Metazoa</taxon>
        <taxon>Spiralia</taxon>
        <taxon>Lophotrochozoa</taxon>
        <taxon>Platyhelminthes</taxon>
        <taxon>Cestoda</taxon>
        <taxon>Eucestoda</taxon>
        <taxon>Diphyllobothriidea</taxon>
        <taxon>Diphyllobothriidae</taxon>
        <taxon>Schistocephalus</taxon>
    </lineage>
</organism>
<keyword evidence="3" id="KW-1185">Reference proteome</keyword>
<dbReference type="Proteomes" id="UP000275846">
    <property type="component" value="Unassembled WGS sequence"/>
</dbReference>
<evidence type="ECO:0000313" key="2">
    <source>
        <dbReference type="EMBL" id="VDL89627.1"/>
    </source>
</evidence>
<dbReference type="EMBL" id="UYSU01032475">
    <property type="protein sequence ID" value="VDL89627.1"/>
    <property type="molecule type" value="Genomic_DNA"/>
</dbReference>
<evidence type="ECO:0000313" key="4">
    <source>
        <dbReference type="WBParaSite" id="SSLN_0000334201-mRNA-1"/>
    </source>
</evidence>
<gene>
    <name evidence="2" type="ORF">SSLN_LOCUS3242</name>
</gene>
<reference evidence="4" key="1">
    <citation type="submission" date="2016-06" db="UniProtKB">
        <authorList>
            <consortium name="WormBaseParasite"/>
        </authorList>
    </citation>
    <scope>IDENTIFICATION</scope>
</reference>
<evidence type="ECO:0000256" key="1">
    <source>
        <dbReference type="SAM" id="MobiDB-lite"/>
    </source>
</evidence>
<accession>A0A183SG94</accession>
<dbReference type="AlphaFoldDB" id="A0A183SG94"/>
<dbReference type="OrthoDB" id="10475995at2759"/>
<sequence>MITPPAALVLQFSSAVIAAKHLSLGHLASAISAVPTGLLRAFRKPVDPSIYVFPRNLLRSEGDSATPGLTQEGNSRKRGIAANALKSPATLPKRARLEPCPASLRKMDQPTRSRGEHCRLMFLDLSGDCCLREGESLQRKVSQAKCHRVEGNALELLAFSLACSDARSQQHQFSSASLCEHFEPPSTERACTLSGRHITLNVSLRCVHRACASSRVCLHSCANILSLVNSLILPMGYEFDPDLIVVAIGSNNVGLPGVGFRNNYIFLLNTKPCQWAVFEIVASSG</sequence>
<name>A0A183SG94_SCHSO</name>
<feature type="region of interest" description="Disordered" evidence="1">
    <location>
        <begin position="62"/>
        <end position="85"/>
    </location>
</feature>
<protein>
    <submittedName>
        <fullName evidence="2 4">Uncharacterized protein</fullName>
    </submittedName>
</protein>
<reference evidence="2 3" key="2">
    <citation type="submission" date="2018-11" db="EMBL/GenBank/DDBJ databases">
        <authorList>
            <consortium name="Pathogen Informatics"/>
        </authorList>
    </citation>
    <scope>NUCLEOTIDE SEQUENCE [LARGE SCALE GENOMIC DNA]</scope>
    <source>
        <strain evidence="2 3">NST_G2</strain>
    </source>
</reference>
<proteinExistence type="predicted"/>
<dbReference type="WBParaSite" id="SSLN_0000334201-mRNA-1">
    <property type="protein sequence ID" value="SSLN_0000334201-mRNA-1"/>
    <property type="gene ID" value="SSLN_0000334201"/>
</dbReference>
<evidence type="ECO:0000313" key="3">
    <source>
        <dbReference type="Proteomes" id="UP000275846"/>
    </source>
</evidence>